<dbReference type="GO" id="GO:0016887">
    <property type="term" value="F:ATP hydrolysis activity"/>
    <property type="evidence" value="ECO:0007669"/>
    <property type="project" value="InterPro"/>
</dbReference>
<protein>
    <recommendedName>
        <fullName evidence="3">AAA+ ATPase domain-containing protein</fullName>
    </recommendedName>
</protein>
<dbReference type="CDD" id="cd00009">
    <property type="entry name" value="AAA"/>
    <property type="match status" value="1"/>
</dbReference>
<dbReference type="PANTHER" id="PTHR11638">
    <property type="entry name" value="ATP-DEPENDENT CLP PROTEASE"/>
    <property type="match status" value="1"/>
</dbReference>
<dbReference type="InterPro" id="IPR050130">
    <property type="entry name" value="ClpA_ClpB"/>
</dbReference>
<dbReference type="InterPro" id="IPR003959">
    <property type="entry name" value="ATPase_AAA_core"/>
</dbReference>
<evidence type="ECO:0000313" key="4">
    <source>
        <dbReference type="EMBL" id="GMH25870.1"/>
    </source>
</evidence>
<evidence type="ECO:0000256" key="1">
    <source>
        <dbReference type="ARBA" id="ARBA00022741"/>
    </source>
</evidence>
<evidence type="ECO:0000313" key="5">
    <source>
        <dbReference type="Proteomes" id="UP001279734"/>
    </source>
</evidence>
<evidence type="ECO:0000256" key="2">
    <source>
        <dbReference type="ARBA" id="ARBA00022840"/>
    </source>
</evidence>
<accession>A0AAD3TAB2</accession>
<keyword evidence="2" id="KW-0067">ATP-binding</keyword>
<gene>
    <name evidence="4" type="ORF">Nepgr_027713</name>
</gene>
<dbReference type="GO" id="GO:0034605">
    <property type="term" value="P:cellular response to heat"/>
    <property type="evidence" value="ECO:0007669"/>
    <property type="project" value="TreeGrafter"/>
</dbReference>
<organism evidence="4 5">
    <name type="scientific">Nepenthes gracilis</name>
    <name type="common">Slender pitcher plant</name>
    <dbReference type="NCBI Taxonomy" id="150966"/>
    <lineage>
        <taxon>Eukaryota</taxon>
        <taxon>Viridiplantae</taxon>
        <taxon>Streptophyta</taxon>
        <taxon>Embryophyta</taxon>
        <taxon>Tracheophyta</taxon>
        <taxon>Spermatophyta</taxon>
        <taxon>Magnoliopsida</taxon>
        <taxon>eudicotyledons</taxon>
        <taxon>Gunneridae</taxon>
        <taxon>Pentapetalae</taxon>
        <taxon>Caryophyllales</taxon>
        <taxon>Nepenthaceae</taxon>
        <taxon>Nepenthes</taxon>
    </lineage>
</organism>
<dbReference type="GO" id="GO:0005737">
    <property type="term" value="C:cytoplasm"/>
    <property type="evidence" value="ECO:0007669"/>
    <property type="project" value="TreeGrafter"/>
</dbReference>
<sequence>MILSRITKNNPILIGESGVGKTTVVEGLAQRIIRGDVPSNLADVRLIELEMEALVEGATYRGEFEERLKAALKEVEDVEGKVILFIDEIHLVLGAGQTEGSMDAANLLKPMHARQLWCIGTVTIKECRIRIANSAHYWTPSAG</sequence>
<comment type="caution">
    <text evidence="4">The sequence shown here is derived from an EMBL/GenBank/DDBJ whole genome shotgun (WGS) entry which is preliminary data.</text>
</comment>
<keyword evidence="1" id="KW-0547">Nucleotide-binding</keyword>
<reference evidence="4" key="1">
    <citation type="submission" date="2023-05" db="EMBL/GenBank/DDBJ databases">
        <title>Nepenthes gracilis genome sequencing.</title>
        <authorList>
            <person name="Fukushima K."/>
        </authorList>
    </citation>
    <scope>NUCLEOTIDE SEQUENCE</scope>
    <source>
        <strain evidence="4">SING2019-196</strain>
    </source>
</reference>
<dbReference type="EMBL" id="BSYO01000030">
    <property type="protein sequence ID" value="GMH25870.1"/>
    <property type="molecule type" value="Genomic_DNA"/>
</dbReference>
<dbReference type="PANTHER" id="PTHR11638:SF18">
    <property type="entry name" value="HEAT SHOCK PROTEIN 104"/>
    <property type="match status" value="1"/>
</dbReference>
<proteinExistence type="predicted"/>
<dbReference type="Gene3D" id="3.40.50.300">
    <property type="entry name" value="P-loop containing nucleotide triphosphate hydrolases"/>
    <property type="match status" value="1"/>
</dbReference>
<dbReference type="InterPro" id="IPR027417">
    <property type="entry name" value="P-loop_NTPase"/>
</dbReference>
<feature type="domain" description="AAA+ ATPase" evidence="3">
    <location>
        <begin position="7"/>
        <end position="142"/>
    </location>
</feature>
<dbReference type="Proteomes" id="UP001279734">
    <property type="component" value="Unassembled WGS sequence"/>
</dbReference>
<dbReference type="SUPFAM" id="SSF52540">
    <property type="entry name" value="P-loop containing nucleoside triphosphate hydrolases"/>
    <property type="match status" value="1"/>
</dbReference>
<dbReference type="AlphaFoldDB" id="A0AAD3TAB2"/>
<name>A0AAD3TAB2_NEPGR</name>
<keyword evidence="5" id="KW-1185">Reference proteome</keyword>
<dbReference type="InterPro" id="IPR003593">
    <property type="entry name" value="AAA+_ATPase"/>
</dbReference>
<dbReference type="GO" id="GO:0005524">
    <property type="term" value="F:ATP binding"/>
    <property type="evidence" value="ECO:0007669"/>
    <property type="project" value="UniProtKB-KW"/>
</dbReference>
<dbReference type="SMART" id="SM00382">
    <property type="entry name" value="AAA"/>
    <property type="match status" value="1"/>
</dbReference>
<evidence type="ECO:0000259" key="3">
    <source>
        <dbReference type="SMART" id="SM00382"/>
    </source>
</evidence>
<dbReference type="Pfam" id="PF00004">
    <property type="entry name" value="AAA"/>
    <property type="match status" value="1"/>
</dbReference>